<feature type="domain" description="PIN" evidence="9">
    <location>
        <begin position="5"/>
        <end position="125"/>
    </location>
</feature>
<evidence type="ECO:0000256" key="3">
    <source>
        <dbReference type="ARBA" id="ARBA00022722"/>
    </source>
</evidence>
<protein>
    <recommendedName>
        <fullName evidence="8">Ribonuclease VapC</fullName>
        <shortName evidence="8">RNase VapC</shortName>
        <ecNumber evidence="8">3.1.-.-</ecNumber>
    </recommendedName>
    <alternativeName>
        <fullName evidence="8">Toxin VapC</fullName>
    </alternativeName>
</protein>
<comment type="cofactor">
    <cofactor evidence="1 8">
        <name>Mg(2+)</name>
        <dbReference type="ChEBI" id="CHEBI:18420"/>
    </cofactor>
</comment>
<gene>
    <name evidence="8" type="primary">vapC</name>
    <name evidence="10" type="ORF">WKW79_24010</name>
</gene>
<proteinExistence type="inferred from homology"/>
<dbReference type="InterPro" id="IPR002716">
    <property type="entry name" value="PIN_dom"/>
</dbReference>
<keyword evidence="3 8" id="KW-0540">Nuclease</keyword>
<keyword evidence="5 8" id="KW-0378">Hydrolase</keyword>
<evidence type="ECO:0000259" key="9">
    <source>
        <dbReference type="Pfam" id="PF01850"/>
    </source>
</evidence>
<dbReference type="SUPFAM" id="SSF88723">
    <property type="entry name" value="PIN domain-like"/>
    <property type="match status" value="1"/>
</dbReference>
<dbReference type="PANTHER" id="PTHR33653:SF1">
    <property type="entry name" value="RIBONUCLEASE VAPC2"/>
    <property type="match status" value="1"/>
</dbReference>
<comment type="similarity">
    <text evidence="7 8">Belongs to the PINc/VapC protein family.</text>
</comment>
<keyword evidence="8" id="KW-0800">Toxin</keyword>
<organism evidence="10 11">
    <name type="scientific">Variovorax robiniae</name>
    <dbReference type="NCBI Taxonomy" id="1836199"/>
    <lineage>
        <taxon>Bacteria</taxon>
        <taxon>Pseudomonadati</taxon>
        <taxon>Pseudomonadota</taxon>
        <taxon>Betaproteobacteria</taxon>
        <taxon>Burkholderiales</taxon>
        <taxon>Comamonadaceae</taxon>
        <taxon>Variovorax</taxon>
    </lineage>
</organism>
<feature type="binding site" evidence="8">
    <location>
        <position position="102"/>
    </location>
    <ligand>
        <name>Mg(2+)</name>
        <dbReference type="ChEBI" id="CHEBI:18420"/>
    </ligand>
</feature>
<evidence type="ECO:0000256" key="5">
    <source>
        <dbReference type="ARBA" id="ARBA00022801"/>
    </source>
</evidence>
<dbReference type="Pfam" id="PF01850">
    <property type="entry name" value="PIN"/>
    <property type="match status" value="1"/>
</dbReference>
<evidence type="ECO:0000256" key="7">
    <source>
        <dbReference type="ARBA" id="ARBA00038093"/>
    </source>
</evidence>
<evidence type="ECO:0000256" key="2">
    <source>
        <dbReference type="ARBA" id="ARBA00022649"/>
    </source>
</evidence>
<evidence type="ECO:0000313" key="10">
    <source>
        <dbReference type="EMBL" id="MEJ8857659.1"/>
    </source>
</evidence>
<dbReference type="RefSeq" id="WP_340337731.1">
    <property type="nucleotide sequence ID" value="NZ_JBBKZS010000012.1"/>
</dbReference>
<evidence type="ECO:0000313" key="11">
    <source>
        <dbReference type="Proteomes" id="UP001367030"/>
    </source>
</evidence>
<dbReference type="InterPro" id="IPR029060">
    <property type="entry name" value="PIN-like_dom_sf"/>
</dbReference>
<reference evidence="10 11" key="1">
    <citation type="submission" date="2024-03" db="EMBL/GenBank/DDBJ databases">
        <title>Novel species of the genus Variovorax.</title>
        <authorList>
            <person name="Liu Q."/>
            <person name="Xin Y.-H."/>
        </authorList>
    </citation>
    <scope>NUCLEOTIDE SEQUENCE [LARGE SCALE GENOMIC DNA]</scope>
    <source>
        <strain evidence="10 11">KACC 18901</strain>
    </source>
</reference>
<dbReference type="Gene3D" id="3.40.50.1010">
    <property type="entry name" value="5'-nuclease"/>
    <property type="match status" value="1"/>
</dbReference>
<evidence type="ECO:0000256" key="1">
    <source>
        <dbReference type="ARBA" id="ARBA00001946"/>
    </source>
</evidence>
<comment type="caution">
    <text evidence="10">The sequence shown here is derived from an EMBL/GenBank/DDBJ whole genome shotgun (WGS) entry which is preliminary data.</text>
</comment>
<dbReference type="PANTHER" id="PTHR33653">
    <property type="entry name" value="RIBONUCLEASE VAPC2"/>
    <property type="match status" value="1"/>
</dbReference>
<keyword evidence="11" id="KW-1185">Reference proteome</keyword>
<dbReference type="InterPro" id="IPR022907">
    <property type="entry name" value="VapC_family"/>
</dbReference>
<keyword evidence="6 8" id="KW-0460">Magnesium</keyword>
<name>A0ABU8XF64_9BURK</name>
<accession>A0ABU8XF64</accession>
<evidence type="ECO:0000256" key="6">
    <source>
        <dbReference type="ARBA" id="ARBA00022842"/>
    </source>
</evidence>
<dbReference type="CDD" id="cd18747">
    <property type="entry name" value="PIN_VapC4-5_FitB-like"/>
    <property type="match status" value="1"/>
</dbReference>
<dbReference type="InterPro" id="IPR050556">
    <property type="entry name" value="Type_II_TA_system_RNase"/>
</dbReference>
<comment type="function">
    <text evidence="8">Toxic component of a toxin-antitoxin (TA) system. An RNase.</text>
</comment>
<dbReference type="HAMAP" id="MF_00265">
    <property type="entry name" value="VapC_Nob1"/>
    <property type="match status" value="1"/>
</dbReference>
<keyword evidence="2 8" id="KW-1277">Toxin-antitoxin system</keyword>
<sequence length="141" mass="15500">MVTWLLDSNVLSEAARPQPNAAVMAALKRHSGELAIGAPVWHELRFGWLRMSSGQRRDAIERYLTDVVGSLPILPYDAAAARVHAEIRAEAERNGKTLPFVDGQIGAIAIAQGLTLVTRNLKDFAGVRGLRVMNWWRATDA</sequence>
<evidence type="ECO:0000256" key="8">
    <source>
        <dbReference type="HAMAP-Rule" id="MF_00265"/>
    </source>
</evidence>
<feature type="binding site" evidence="8">
    <location>
        <position position="7"/>
    </location>
    <ligand>
        <name>Mg(2+)</name>
        <dbReference type="ChEBI" id="CHEBI:18420"/>
    </ligand>
</feature>
<dbReference type="Proteomes" id="UP001367030">
    <property type="component" value="Unassembled WGS sequence"/>
</dbReference>
<dbReference type="EC" id="3.1.-.-" evidence="8"/>
<keyword evidence="4 8" id="KW-0479">Metal-binding</keyword>
<dbReference type="EMBL" id="JBBKZS010000012">
    <property type="protein sequence ID" value="MEJ8857659.1"/>
    <property type="molecule type" value="Genomic_DNA"/>
</dbReference>
<evidence type="ECO:0000256" key="4">
    <source>
        <dbReference type="ARBA" id="ARBA00022723"/>
    </source>
</evidence>